<dbReference type="AlphaFoldDB" id="A0ABC8SWP1"/>
<keyword evidence="2" id="KW-1185">Reference proteome</keyword>
<reference evidence="1 2" key="1">
    <citation type="submission" date="2024-02" db="EMBL/GenBank/DDBJ databases">
        <authorList>
            <person name="Vignale AGUSTIN F."/>
            <person name="Sosa J E."/>
            <person name="Modenutti C."/>
        </authorList>
    </citation>
    <scope>NUCLEOTIDE SEQUENCE [LARGE SCALE GENOMIC DNA]</scope>
</reference>
<protein>
    <submittedName>
        <fullName evidence="1">Uncharacterized protein</fullName>
    </submittedName>
</protein>
<evidence type="ECO:0000313" key="1">
    <source>
        <dbReference type="EMBL" id="CAK9161609.1"/>
    </source>
</evidence>
<name>A0ABC8SWP1_9AQUA</name>
<comment type="caution">
    <text evidence="1">The sequence shown here is derived from an EMBL/GenBank/DDBJ whole genome shotgun (WGS) entry which is preliminary data.</text>
</comment>
<gene>
    <name evidence="1" type="ORF">ILEXP_LOCUS30420</name>
</gene>
<organism evidence="1 2">
    <name type="scientific">Ilex paraguariensis</name>
    <name type="common">yerba mate</name>
    <dbReference type="NCBI Taxonomy" id="185542"/>
    <lineage>
        <taxon>Eukaryota</taxon>
        <taxon>Viridiplantae</taxon>
        <taxon>Streptophyta</taxon>
        <taxon>Embryophyta</taxon>
        <taxon>Tracheophyta</taxon>
        <taxon>Spermatophyta</taxon>
        <taxon>Magnoliopsida</taxon>
        <taxon>eudicotyledons</taxon>
        <taxon>Gunneridae</taxon>
        <taxon>Pentapetalae</taxon>
        <taxon>asterids</taxon>
        <taxon>campanulids</taxon>
        <taxon>Aquifoliales</taxon>
        <taxon>Aquifoliaceae</taxon>
        <taxon>Ilex</taxon>
    </lineage>
</organism>
<sequence>MSQVLATSRRAYPLGYHSCRAPRSCHCKASRRKKHGWPLCVEGNNYVVLGNTPHVAGGNGVLSEDRKGNALMRGDGAGLGLGNARQCLDLGDASPPLSLGGVTPCRRHQAGVCLASTGRRQKATPGWGMPCKHWAAPEEEKRMAPCGHHIGGTYGTEAVANVGWSRRGDAL</sequence>
<proteinExistence type="predicted"/>
<dbReference type="EMBL" id="CAUOFW020003713">
    <property type="protein sequence ID" value="CAK9161609.1"/>
    <property type="molecule type" value="Genomic_DNA"/>
</dbReference>
<accession>A0ABC8SWP1</accession>
<dbReference type="Proteomes" id="UP001642360">
    <property type="component" value="Unassembled WGS sequence"/>
</dbReference>
<evidence type="ECO:0000313" key="2">
    <source>
        <dbReference type="Proteomes" id="UP001642360"/>
    </source>
</evidence>